<dbReference type="Gene3D" id="3.10.105.10">
    <property type="entry name" value="Dipeptide-binding Protein, Domain 3"/>
    <property type="match status" value="1"/>
</dbReference>
<dbReference type="GO" id="GO:0042597">
    <property type="term" value="C:periplasmic space"/>
    <property type="evidence" value="ECO:0007669"/>
    <property type="project" value="UniProtKB-ARBA"/>
</dbReference>
<dbReference type="GO" id="GO:1904680">
    <property type="term" value="F:peptide transmembrane transporter activity"/>
    <property type="evidence" value="ECO:0007669"/>
    <property type="project" value="TreeGrafter"/>
</dbReference>
<feature type="chain" id="PRO_5038734929" evidence="5">
    <location>
        <begin position="26"/>
        <end position="542"/>
    </location>
</feature>
<dbReference type="Gene3D" id="3.40.190.10">
    <property type="entry name" value="Periplasmic binding protein-like II"/>
    <property type="match status" value="1"/>
</dbReference>
<gene>
    <name evidence="7" type="primary">hbpA_4</name>
    <name evidence="7" type="ORF">HALOF300_04077</name>
</gene>
<feature type="signal peptide" evidence="5">
    <location>
        <begin position="1"/>
        <end position="25"/>
    </location>
</feature>
<dbReference type="PANTHER" id="PTHR30290:SF10">
    <property type="entry name" value="PERIPLASMIC OLIGOPEPTIDE-BINDING PROTEIN-RELATED"/>
    <property type="match status" value="1"/>
</dbReference>
<dbReference type="SUPFAM" id="SSF53850">
    <property type="entry name" value="Periplasmic binding protein-like II"/>
    <property type="match status" value="1"/>
</dbReference>
<feature type="domain" description="Solute-binding protein family 5" evidence="6">
    <location>
        <begin position="90"/>
        <end position="458"/>
    </location>
</feature>
<sequence length="542" mass="57839">MVRRLAKPLAVAVAAALLVSACAESANTADAATEEETSVTILQADIGMGLIKEAGANNTEFLGATQATLVRKPYVETTQDGVFEQDPFTYEGYLAESYEVSDDGLVYTFHLSDAVSAAGNELAADDVLWSFELKFGADTSTAPGAMSPVITDPATQFTKIDDKTVSITIASPGLGTTLLSMLADALAFVYDSTEMQANVSADDPYAIAWAQENPNYGFGPYEITDWEVGSYARFEARDNWILGTPEVDVVNVQVVPDAGSRASTIRAGDADIVEGLSPTDAADLATVDTLIVPTVSSPNTSQVLSLVTNKAPFDNLLVRQAISHAIPFEDIISNVYQDRAVRTGSGIVFTNTPGYDATGLPEYEYDPETARALLAEAGYPDGLSFTLTVSAADAESQATAVQIQTAARPAGFDVQIETVPGADFHTGRYAKIWQALLSVQAPWALTPIYTLNLLTGVDSQNNMSDWEDPEFYEALAASAEVIDQSSAEAGAAWNIAETRLLEEVPFIQIAQVQPGIAISDRIAGYAWRTDNTVDYAHLSINE</sequence>
<dbReference type="GO" id="GO:0030313">
    <property type="term" value="C:cell envelope"/>
    <property type="evidence" value="ECO:0007669"/>
    <property type="project" value="UniProtKB-SubCell"/>
</dbReference>
<comment type="caution">
    <text evidence="7">The sequence shown here is derived from an EMBL/GenBank/DDBJ whole genome shotgun (WGS) entry which is preliminary data.</text>
</comment>
<dbReference type="Proteomes" id="UP000419743">
    <property type="component" value="Unassembled WGS sequence"/>
</dbReference>
<dbReference type="PROSITE" id="PS51257">
    <property type="entry name" value="PROKAR_LIPOPROTEIN"/>
    <property type="match status" value="1"/>
</dbReference>
<evidence type="ECO:0000313" key="8">
    <source>
        <dbReference type="Proteomes" id="UP000419743"/>
    </source>
</evidence>
<evidence type="ECO:0000256" key="3">
    <source>
        <dbReference type="ARBA" id="ARBA00022448"/>
    </source>
</evidence>
<evidence type="ECO:0000259" key="6">
    <source>
        <dbReference type="Pfam" id="PF00496"/>
    </source>
</evidence>
<evidence type="ECO:0000256" key="4">
    <source>
        <dbReference type="ARBA" id="ARBA00022729"/>
    </source>
</evidence>
<evidence type="ECO:0000313" key="7">
    <source>
        <dbReference type="EMBL" id="VZO39389.1"/>
    </source>
</evidence>
<dbReference type="InterPro" id="IPR039424">
    <property type="entry name" value="SBP_5"/>
</dbReference>
<accession>A0A7M4DPJ5</accession>
<reference evidence="7 8" key="1">
    <citation type="submission" date="2019-11" db="EMBL/GenBank/DDBJ databases">
        <authorList>
            <person name="Criscuolo A."/>
        </authorList>
    </citation>
    <scope>NUCLEOTIDE SEQUENCE [LARGE SCALE GENOMIC DNA]</scope>
    <source>
        <strain evidence="7">CIP111667</strain>
    </source>
</reference>
<keyword evidence="4 5" id="KW-0732">Signal</keyword>
<dbReference type="PIRSF" id="PIRSF002741">
    <property type="entry name" value="MppA"/>
    <property type="match status" value="1"/>
</dbReference>
<proteinExistence type="inferred from homology"/>
<dbReference type="Pfam" id="PF00496">
    <property type="entry name" value="SBP_bac_5"/>
    <property type="match status" value="1"/>
</dbReference>
<dbReference type="GO" id="GO:0043190">
    <property type="term" value="C:ATP-binding cassette (ABC) transporter complex"/>
    <property type="evidence" value="ECO:0007669"/>
    <property type="project" value="InterPro"/>
</dbReference>
<comment type="subcellular location">
    <subcellularLocation>
        <location evidence="1">Cell envelope</location>
    </subcellularLocation>
</comment>
<dbReference type="EMBL" id="CACRYJ010000059">
    <property type="protein sequence ID" value="VZO39389.1"/>
    <property type="molecule type" value="Genomic_DNA"/>
</dbReference>
<dbReference type="AlphaFoldDB" id="A0A7M4DPJ5"/>
<evidence type="ECO:0000256" key="1">
    <source>
        <dbReference type="ARBA" id="ARBA00004196"/>
    </source>
</evidence>
<dbReference type="InterPro" id="IPR000914">
    <property type="entry name" value="SBP_5_dom"/>
</dbReference>
<organism evidence="7 8">
    <name type="scientific">Occultella aeris</name>
    <dbReference type="NCBI Taxonomy" id="2761496"/>
    <lineage>
        <taxon>Bacteria</taxon>
        <taxon>Bacillati</taxon>
        <taxon>Actinomycetota</taxon>
        <taxon>Actinomycetes</taxon>
        <taxon>Micrococcales</taxon>
        <taxon>Ruaniaceae</taxon>
        <taxon>Occultella</taxon>
    </lineage>
</organism>
<keyword evidence="8" id="KW-1185">Reference proteome</keyword>
<evidence type="ECO:0000256" key="2">
    <source>
        <dbReference type="ARBA" id="ARBA00005695"/>
    </source>
</evidence>
<evidence type="ECO:0000256" key="5">
    <source>
        <dbReference type="SAM" id="SignalP"/>
    </source>
</evidence>
<dbReference type="Gene3D" id="3.90.76.10">
    <property type="entry name" value="Dipeptide-binding Protein, Domain 1"/>
    <property type="match status" value="1"/>
</dbReference>
<name>A0A7M4DPJ5_9MICO</name>
<keyword evidence="3" id="KW-0813">Transport</keyword>
<dbReference type="GO" id="GO:0015833">
    <property type="term" value="P:peptide transport"/>
    <property type="evidence" value="ECO:0007669"/>
    <property type="project" value="TreeGrafter"/>
</dbReference>
<dbReference type="PANTHER" id="PTHR30290">
    <property type="entry name" value="PERIPLASMIC BINDING COMPONENT OF ABC TRANSPORTER"/>
    <property type="match status" value="1"/>
</dbReference>
<dbReference type="InterPro" id="IPR030678">
    <property type="entry name" value="Peptide/Ni-bd"/>
</dbReference>
<comment type="similarity">
    <text evidence="2">Belongs to the bacterial solute-binding protein 5 family.</text>
</comment>
<protein>
    <submittedName>
        <fullName evidence="7">Heme-binding protein A</fullName>
    </submittedName>
</protein>